<reference evidence="1 2" key="1">
    <citation type="submission" date="2023-07" db="EMBL/GenBank/DDBJ databases">
        <title>Genomic Encyclopedia of Type Strains, Phase IV (KMG-IV): sequencing the most valuable type-strain genomes for metagenomic binning, comparative biology and taxonomic classification.</title>
        <authorList>
            <person name="Goeker M."/>
        </authorList>
    </citation>
    <scope>NUCLEOTIDE SEQUENCE [LARGE SCALE GENOMIC DNA]</scope>
    <source>
        <strain evidence="1 2">DSM 12751</strain>
    </source>
</reference>
<evidence type="ECO:0000313" key="1">
    <source>
        <dbReference type="EMBL" id="MDQ0165420.1"/>
    </source>
</evidence>
<accession>A0ABT9VXS5</accession>
<proteinExistence type="predicted"/>
<comment type="caution">
    <text evidence="1">The sequence shown here is derived from an EMBL/GenBank/DDBJ whole genome shotgun (WGS) entry which is preliminary data.</text>
</comment>
<organism evidence="1 2">
    <name type="scientific">Caldalkalibacillus horti</name>
    <dbReference type="NCBI Taxonomy" id="77523"/>
    <lineage>
        <taxon>Bacteria</taxon>
        <taxon>Bacillati</taxon>
        <taxon>Bacillota</taxon>
        <taxon>Bacilli</taxon>
        <taxon>Bacillales</taxon>
        <taxon>Bacillaceae</taxon>
        <taxon>Caldalkalibacillus</taxon>
    </lineage>
</organism>
<gene>
    <name evidence="1" type="ORF">J2S11_001320</name>
</gene>
<dbReference type="EMBL" id="JAUSTY010000004">
    <property type="protein sequence ID" value="MDQ0165420.1"/>
    <property type="molecule type" value="Genomic_DNA"/>
</dbReference>
<dbReference type="RefSeq" id="WP_307392503.1">
    <property type="nucleotide sequence ID" value="NZ_BAAADK010000045.1"/>
</dbReference>
<evidence type="ECO:0008006" key="3">
    <source>
        <dbReference type="Google" id="ProtNLM"/>
    </source>
</evidence>
<name>A0ABT9VXS5_9BACI</name>
<protein>
    <recommendedName>
        <fullName evidence="3">DUF1292 domain-containing protein</fullName>
    </recommendedName>
</protein>
<dbReference type="Proteomes" id="UP001235840">
    <property type="component" value="Unassembled WGS sequence"/>
</dbReference>
<sequence>MGQIEIRPELVTSSGEAASIMLDQQYVGSLTLLYREEDRLWGSIQLDEQMLHADEKEEIDLFLHQYMESMIDALGAPECFVSVTYSHYDHIISTEDSDSLDRLIEADIDDGSLEHDTEEDSEIQLSIVGESRSQVEYQLLDQRQQLLAEALIHIDRGDVIGDVFWQTEPSEDDLDEVAHILVADFDSDFIDTFTFTMFYEDEELAVFELSHEDLFDFEDEEEEDEGFLSGESSFVDEDELYMDVHEEERIPLQVECVRDDGDSLTFELYEQDGMKIGQATIDLGGEEPTAVVDFIEPRNRRFREQVAYHMIEELDKETDYHTFAITMQYQDEVVDEYHFHLEDQYR</sequence>
<keyword evidence="2" id="KW-1185">Reference proteome</keyword>
<evidence type="ECO:0000313" key="2">
    <source>
        <dbReference type="Proteomes" id="UP001235840"/>
    </source>
</evidence>